<protein>
    <recommendedName>
        <fullName evidence="3">Septum formation inhibitor Maf</fullName>
    </recommendedName>
</protein>
<keyword evidence="2" id="KW-1185">Reference proteome</keyword>
<organism evidence="1 2">
    <name type="scientific">Robiginitalea myxolifaciens</name>
    <dbReference type="NCBI Taxonomy" id="400055"/>
    <lineage>
        <taxon>Bacteria</taxon>
        <taxon>Pseudomonadati</taxon>
        <taxon>Bacteroidota</taxon>
        <taxon>Flavobacteriia</taxon>
        <taxon>Flavobacteriales</taxon>
        <taxon>Flavobacteriaceae</taxon>
        <taxon>Robiginitalea</taxon>
    </lineage>
</organism>
<dbReference type="AlphaFoldDB" id="A0A1I6H0Y3"/>
<sequence length="307" mass="35045">MRLNYLIPVIILALFWNCTETPEQSEVVDAPEEAAAKPFPLSAEFRSYWYAGQAELTSYELSQARYGELRDGEAVLIYVTEPFDPVKQVKDDRTDSSTVSVLKLNRTKKFLTGLYPYSIMSSIFYPVGDHMGASKISTSVQEWCGHVYTQLNRRDSLQVIGHSYFESEGEQDFKLPLEITEDELWMRLRIAPERLPLGELRAVPSLEYLRLKHQPIRAYTVQATLSDPGAQRTYTLTYPELNRTLQIHFEGEFPYGIKGWSETYPDGFGAGAKMLTTTATRKNRLLTPYWTKNSNADVILRDSLGLD</sequence>
<evidence type="ECO:0000313" key="2">
    <source>
        <dbReference type="Proteomes" id="UP000199534"/>
    </source>
</evidence>
<gene>
    <name evidence="1" type="ORF">SAMN04490243_2028</name>
</gene>
<dbReference type="OrthoDB" id="5496093at2"/>
<dbReference type="RefSeq" id="WP_092982479.1">
    <property type="nucleotide sequence ID" value="NZ_FOYQ01000002.1"/>
</dbReference>
<accession>A0A1I6H0Y3</accession>
<dbReference type="STRING" id="400055.SAMN04490243_2028"/>
<name>A0A1I6H0Y3_9FLAO</name>
<evidence type="ECO:0000313" key="1">
    <source>
        <dbReference type="EMBL" id="SFR48110.1"/>
    </source>
</evidence>
<dbReference type="Proteomes" id="UP000199534">
    <property type="component" value="Unassembled WGS sequence"/>
</dbReference>
<evidence type="ECO:0008006" key="3">
    <source>
        <dbReference type="Google" id="ProtNLM"/>
    </source>
</evidence>
<proteinExistence type="predicted"/>
<reference evidence="1 2" key="1">
    <citation type="submission" date="2016-10" db="EMBL/GenBank/DDBJ databases">
        <authorList>
            <person name="de Groot N.N."/>
        </authorList>
    </citation>
    <scope>NUCLEOTIDE SEQUENCE [LARGE SCALE GENOMIC DNA]</scope>
    <source>
        <strain evidence="1 2">DSM 21019</strain>
    </source>
</reference>
<dbReference type="EMBL" id="FOYQ01000002">
    <property type="protein sequence ID" value="SFR48110.1"/>
    <property type="molecule type" value="Genomic_DNA"/>
</dbReference>